<protein>
    <submittedName>
        <fullName evidence="2">Uncharacterized protein</fullName>
    </submittedName>
</protein>
<reference evidence="2 3" key="1">
    <citation type="submission" date="2024-02" db="EMBL/GenBank/DDBJ databases">
        <title>De novo assembly and annotation of 12 fungi associated with fruit tree decline syndrome in Ontario, Canada.</title>
        <authorList>
            <person name="Sulman M."/>
            <person name="Ellouze W."/>
            <person name="Ilyukhin E."/>
        </authorList>
    </citation>
    <scope>NUCLEOTIDE SEQUENCE [LARGE SCALE GENOMIC DNA]</scope>
    <source>
        <strain evidence="2 3">M169</strain>
    </source>
</reference>
<feature type="region of interest" description="Disordered" evidence="1">
    <location>
        <begin position="253"/>
        <end position="284"/>
    </location>
</feature>
<evidence type="ECO:0000313" key="3">
    <source>
        <dbReference type="Proteomes" id="UP001430848"/>
    </source>
</evidence>
<dbReference type="EMBL" id="JAKNSF020000008">
    <property type="protein sequence ID" value="KAK7737142.1"/>
    <property type="molecule type" value="Genomic_DNA"/>
</dbReference>
<name>A0ABR1PHU4_DIAER</name>
<keyword evidence="3" id="KW-1185">Reference proteome</keyword>
<accession>A0ABR1PHU4</accession>
<proteinExistence type="predicted"/>
<evidence type="ECO:0000313" key="2">
    <source>
        <dbReference type="EMBL" id="KAK7737142.1"/>
    </source>
</evidence>
<dbReference type="Proteomes" id="UP001430848">
    <property type="component" value="Unassembled WGS sequence"/>
</dbReference>
<organism evidence="2 3">
    <name type="scientific">Diaporthe eres</name>
    <name type="common">Phomopsis oblonga</name>
    <dbReference type="NCBI Taxonomy" id="83184"/>
    <lineage>
        <taxon>Eukaryota</taxon>
        <taxon>Fungi</taxon>
        <taxon>Dikarya</taxon>
        <taxon>Ascomycota</taxon>
        <taxon>Pezizomycotina</taxon>
        <taxon>Sordariomycetes</taxon>
        <taxon>Sordariomycetidae</taxon>
        <taxon>Diaporthales</taxon>
        <taxon>Diaporthaceae</taxon>
        <taxon>Diaporthe</taxon>
        <taxon>Diaporthe eres species complex</taxon>
    </lineage>
</organism>
<evidence type="ECO:0000256" key="1">
    <source>
        <dbReference type="SAM" id="MobiDB-lite"/>
    </source>
</evidence>
<sequence>MELIQKFLNTTPGSEPFALLVAGPESDRQSRIKGYIAQAEVGTRGLACPFAKSDPGTYMSIDACKATEGFKEPRLLFEHIWRKHTRFFRCGFCPLRWSISTSRKEVKEKKADHWKSCDGKLRGLLHPDDPDESRVELLDWKQQELFEKIRSMRDVEAKLEALYKACRKPVPETYRWSTPPPPGDDATAALPTVQPQTTYETGPRTTTHPNQQSVSVSGGFLDGFVRPPSETSYQPEERATAINVSKASAALQARDSLQVSGADRPRDADSGYDSMPKNKGDADDISHADILSATSETYWTHVHHHEARSYAMGGSHVSAVTSGHVANDDNFRSIHEHGAPHGSFQGFDDTSHLLCDAAGSSTRDLLGLALPNPGTDNAEEPLNLWAYTNLDAEFSEFTG</sequence>
<gene>
    <name evidence="2" type="ORF">SLS63_002933</name>
</gene>
<comment type="caution">
    <text evidence="2">The sequence shown here is derived from an EMBL/GenBank/DDBJ whole genome shotgun (WGS) entry which is preliminary data.</text>
</comment>